<dbReference type="GO" id="GO:0000287">
    <property type="term" value="F:magnesium ion binding"/>
    <property type="evidence" value="ECO:0007669"/>
    <property type="project" value="UniProtKB-UniRule"/>
</dbReference>
<gene>
    <name evidence="6" type="primary">deoB</name>
    <name evidence="9" type="ORF">GC105_05240</name>
</gene>
<organism evidence="9 10">
    <name type="scientific">Alkalibaculum sporogenes</name>
    <dbReference type="NCBI Taxonomy" id="2655001"/>
    <lineage>
        <taxon>Bacteria</taxon>
        <taxon>Bacillati</taxon>
        <taxon>Bacillota</taxon>
        <taxon>Clostridia</taxon>
        <taxon>Eubacteriales</taxon>
        <taxon>Eubacteriaceae</taxon>
        <taxon>Alkalibaculum</taxon>
    </lineage>
</organism>
<dbReference type="UniPathway" id="UPA00087">
    <property type="reaction ID" value="UER00173"/>
</dbReference>
<feature type="binding site" evidence="6">
    <location>
        <position position="325"/>
    </location>
    <ligand>
        <name>Mn(2+)</name>
        <dbReference type="ChEBI" id="CHEBI:29035"/>
        <label>1</label>
    </ligand>
</feature>
<dbReference type="PANTHER" id="PTHR21110:SF0">
    <property type="entry name" value="PHOSPHOPENTOMUTASE"/>
    <property type="match status" value="1"/>
</dbReference>
<dbReference type="PANTHER" id="PTHR21110">
    <property type="entry name" value="PHOSPHOPENTOMUTASE"/>
    <property type="match status" value="1"/>
</dbReference>
<comment type="similarity">
    <text evidence="1 6">Belongs to the phosphopentomutase family.</text>
</comment>
<dbReference type="Gene3D" id="3.40.720.10">
    <property type="entry name" value="Alkaline Phosphatase, subunit A"/>
    <property type="match status" value="1"/>
</dbReference>
<comment type="function">
    <text evidence="6">Isomerase that catalyzes the conversion of deoxy-ribose 1-phosphate (dRib-1-P) and ribose 1-phosphate (Rib-1-P) to deoxy-ribose 5-phosphate (dRib-5-P) and ribose 5-phosphate (Rib-5-P), respectively.</text>
</comment>
<evidence type="ECO:0000256" key="3">
    <source>
        <dbReference type="ARBA" id="ARBA00022723"/>
    </source>
</evidence>
<dbReference type="FunFam" id="3.30.70.1250:FF:000001">
    <property type="entry name" value="Phosphopentomutase"/>
    <property type="match status" value="1"/>
</dbReference>
<dbReference type="GO" id="GO:0030145">
    <property type="term" value="F:manganese ion binding"/>
    <property type="evidence" value="ECO:0007669"/>
    <property type="project" value="UniProtKB-UniRule"/>
</dbReference>
<dbReference type="Gene3D" id="3.30.70.1250">
    <property type="entry name" value="Phosphopentomutase"/>
    <property type="match status" value="1"/>
</dbReference>
<evidence type="ECO:0000259" key="8">
    <source>
        <dbReference type="Pfam" id="PF01676"/>
    </source>
</evidence>
<feature type="binding site" evidence="6">
    <location>
        <position position="284"/>
    </location>
    <ligand>
        <name>Mn(2+)</name>
        <dbReference type="ChEBI" id="CHEBI:29035"/>
        <label>2</label>
    </ligand>
</feature>
<comment type="catalytic activity">
    <reaction evidence="6">
        <text>2-deoxy-alpha-D-ribose 1-phosphate = 2-deoxy-D-ribose 5-phosphate</text>
        <dbReference type="Rhea" id="RHEA:27658"/>
        <dbReference type="ChEBI" id="CHEBI:57259"/>
        <dbReference type="ChEBI" id="CHEBI:62877"/>
        <dbReference type="EC" id="5.4.2.7"/>
    </reaction>
</comment>
<dbReference type="GO" id="GO:0006015">
    <property type="term" value="P:5-phosphoribose 1-diphosphate biosynthetic process"/>
    <property type="evidence" value="ECO:0007669"/>
    <property type="project" value="UniProtKB-UniPathway"/>
</dbReference>
<dbReference type="SUPFAM" id="SSF143856">
    <property type="entry name" value="DeoB insert domain-like"/>
    <property type="match status" value="1"/>
</dbReference>
<comment type="cofactor">
    <cofactor evidence="6">
        <name>Mn(2+)</name>
        <dbReference type="ChEBI" id="CHEBI:29035"/>
    </cofactor>
    <text evidence="6">Binds 2 manganese ions.</text>
</comment>
<dbReference type="Pfam" id="PF01676">
    <property type="entry name" value="Metalloenzyme"/>
    <property type="match status" value="1"/>
</dbReference>
<name>A0A6A7K701_9FIRM</name>
<keyword evidence="10" id="KW-1185">Reference proteome</keyword>
<evidence type="ECO:0000256" key="1">
    <source>
        <dbReference type="ARBA" id="ARBA00010373"/>
    </source>
</evidence>
<dbReference type="InterPro" id="IPR010045">
    <property type="entry name" value="DeoB"/>
</dbReference>
<evidence type="ECO:0000256" key="6">
    <source>
        <dbReference type="HAMAP-Rule" id="MF_00740"/>
    </source>
</evidence>
<dbReference type="InterPro" id="IPR006124">
    <property type="entry name" value="Metalloenzyme"/>
</dbReference>
<dbReference type="GO" id="GO:0008973">
    <property type="term" value="F:phosphopentomutase activity"/>
    <property type="evidence" value="ECO:0007669"/>
    <property type="project" value="UniProtKB-UniRule"/>
</dbReference>
<dbReference type="EMBL" id="WHNX01000006">
    <property type="protein sequence ID" value="MPW25194.1"/>
    <property type="molecule type" value="Genomic_DNA"/>
</dbReference>
<dbReference type="InterPro" id="IPR017850">
    <property type="entry name" value="Alkaline_phosphatase_core_sf"/>
</dbReference>
<proteinExistence type="inferred from homology"/>
<dbReference type="RefSeq" id="WP_152802451.1">
    <property type="nucleotide sequence ID" value="NZ_WHNX01000006.1"/>
</dbReference>
<dbReference type="PIRSF" id="PIRSF001491">
    <property type="entry name" value="Ppentomutase"/>
    <property type="match status" value="1"/>
</dbReference>
<dbReference type="SUPFAM" id="SSF53649">
    <property type="entry name" value="Alkaline phosphatase-like"/>
    <property type="match status" value="1"/>
</dbReference>
<feature type="binding site" evidence="6">
    <location>
        <position position="289"/>
    </location>
    <ligand>
        <name>Mn(2+)</name>
        <dbReference type="ChEBI" id="CHEBI:29035"/>
        <label>2</label>
    </ligand>
</feature>
<dbReference type="AlphaFoldDB" id="A0A6A7K701"/>
<feature type="binding site" evidence="6">
    <location>
        <position position="337"/>
    </location>
    <ligand>
        <name>Mn(2+)</name>
        <dbReference type="ChEBI" id="CHEBI:29035"/>
        <label>2</label>
    </ligand>
</feature>
<evidence type="ECO:0000256" key="7">
    <source>
        <dbReference type="NCBIfam" id="TIGR01696"/>
    </source>
</evidence>
<dbReference type="NCBIfam" id="TIGR01696">
    <property type="entry name" value="deoB"/>
    <property type="match status" value="1"/>
</dbReference>
<evidence type="ECO:0000256" key="4">
    <source>
        <dbReference type="ARBA" id="ARBA00023211"/>
    </source>
</evidence>
<dbReference type="InterPro" id="IPR024052">
    <property type="entry name" value="Phosphopentomutase_DeoB_cap_sf"/>
</dbReference>
<feature type="binding site" evidence="6">
    <location>
        <position position="11"/>
    </location>
    <ligand>
        <name>Mn(2+)</name>
        <dbReference type="ChEBI" id="CHEBI:29035"/>
        <label>1</label>
    </ligand>
</feature>
<sequence>MSKRVIWIVIDSVGIGELPDAHLYGDEGSNTLENIYRSVERFKLPNLECLGLGCIDGVSVIPKPKTPIGAYGKAMEKSPGKDTTTGHWEMAGIILDKPFPTFPDGFPKGFIKKFEDKINKEVIGNYAASGTEIIQELGDEHVRTGKPIVYTSADSVFQIAAHEDIIPLDELYNICKIARELLVDDLSVGRVIARPFIGKSSGSYTRTSHRHDFSLVPTGKTVLDAVKDAGLSVMGVGKINDIFVGRGITDTVTMENNQEGIDCILKFMSSDKKGLIFANLVDFDMHYGHRNDVAGYAKALVEFDNRLPEIMEEMSDEDILVINADHGCDPTTNSTDHSREYIPILVYGKKVQNVNLGIRKTFADIGATICDVLQVKGIKNGESFIDDILK</sequence>
<dbReference type="GO" id="GO:0005829">
    <property type="term" value="C:cytosol"/>
    <property type="evidence" value="ECO:0007669"/>
    <property type="project" value="TreeGrafter"/>
</dbReference>
<dbReference type="GO" id="GO:0009117">
    <property type="term" value="P:nucleotide metabolic process"/>
    <property type="evidence" value="ECO:0007669"/>
    <property type="project" value="UniProtKB-UniRule"/>
</dbReference>
<accession>A0A6A7K701</accession>
<evidence type="ECO:0000313" key="10">
    <source>
        <dbReference type="Proteomes" id="UP000440004"/>
    </source>
</evidence>
<dbReference type="HAMAP" id="MF_00740">
    <property type="entry name" value="Phosphopentomut"/>
    <property type="match status" value="1"/>
</dbReference>
<feature type="domain" description="Metalloenzyme" evidence="8">
    <location>
        <begin position="3"/>
        <end position="376"/>
    </location>
</feature>
<comment type="catalytic activity">
    <reaction evidence="6">
        <text>alpha-D-ribose 1-phosphate = D-ribose 5-phosphate</text>
        <dbReference type="Rhea" id="RHEA:18793"/>
        <dbReference type="ChEBI" id="CHEBI:57720"/>
        <dbReference type="ChEBI" id="CHEBI:78346"/>
        <dbReference type="EC" id="5.4.2.7"/>
    </reaction>
</comment>
<protein>
    <recommendedName>
        <fullName evidence="6 7">Phosphopentomutase</fullName>
        <ecNumber evidence="6 7">5.4.2.7</ecNumber>
    </recommendedName>
    <alternativeName>
        <fullName evidence="6">Phosphodeoxyribomutase</fullName>
    </alternativeName>
</protein>
<keyword evidence="5 6" id="KW-0413">Isomerase</keyword>
<evidence type="ECO:0000256" key="5">
    <source>
        <dbReference type="ARBA" id="ARBA00023235"/>
    </source>
</evidence>
<comment type="pathway">
    <text evidence="6">Carbohydrate degradation; 2-deoxy-D-ribose 1-phosphate degradation; D-glyceraldehyde 3-phosphate and acetaldehyde from 2-deoxy-alpha-D-ribose 1-phosphate: step 1/2.</text>
</comment>
<comment type="caution">
    <text evidence="9">The sequence shown here is derived from an EMBL/GenBank/DDBJ whole genome shotgun (WGS) entry which is preliminary data.</text>
</comment>
<dbReference type="CDD" id="cd16009">
    <property type="entry name" value="PPM"/>
    <property type="match status" value="1"/>
</dbReference>
<dbReference type="Proteomes" id="UP000440004">
    <property type="component" value="Unassembled WGS sequence"/>
</dbReference>
<evidence type="ECO:0000256" key="2">
    <source>
        <dbReference type="ARBA" id="ARBA00022490"/>
    </source>
</evidence>
<evidence type="ECO:0000313" key="9">
    <source>
        <dbReference type="EMBL" id="MPW25194.1"/>
    </source>
</evidence>
<feature type="binding site" evidence="6">
    <location>
        <position position="326"/>
    </location>
    <ligand>
        <name>Mn(2+)</name>
        <dbReference type="ChEBI" id="CHEBI:29035"/>
        <label>1</label>
    </ligand>
</feature>
<keyword evidence="2 6" id="KW-0963">Cytoplasm</keyword>
<comment type="subcellular location">
    <subcellularLocation>
        <location evidence="6">Cytoplasm</location>
    </subcellularLocation>
</comment>
<dbReference type="GO" id="GO:0043094">
    <property type="term" value="P:metabolic compound salvage"/>
    <property type="evidence" value="ECO:0007669"/>
    <property type="project" value="UniProtKB-UniRule"/>
</dbReference>
<keyword evidence="4 6" id="KW-0464">Manganese</keyword>
<dbReference type="EC" id="5.4.2.7" evidence="6 7"/>
<keyword evidence="3 6" id="KW-0479">Metal-binding</keyword>
<reference evidence="9 10" key="1">
    <citation type="submission" date="2019-10" db="EMBL/GenBank/DDBJ databases">
        <title>Alkalibaculum tamaniensis sp.nov., a new alkaliphilic acetogen, isolated on methoxylated aromatics from a mud volcano.</title>
        <authorList>
            <person name="Khomyakova M.A."/>
            <person name="Merkel A.Y."/>
            <person name="Bonch-Osmolovskaya E.A."/>
            <person name="Slobodkin A.I."/>
        </authorList>
    </citation>
    <scope>NUCLEOTIDE SEQUENCE [LARGE SCALE GENOMIC DNA]</scope>
    <source>
        <strain evidence="9 10">M08DMB</strain>
    </source>
</reference>
<dbReference type="GO" id="GO:0006018">
    <property type="term" value="P:2-deoxyribose 1-phosphate catabolic process"/>
    <property type="evidence" value="ECO:0007669"/>
    <property type="project" value="UniProtKB-UniRule"/>
</dbReference>
<dbReference type="NCBIfam" id="NF003766">
    <property type="entry name" value="PRK05362.1"/>
    <property type="match status" value="1"/>
</dbReference>